<evidence type="ECO:0000313" key="1">
    <source>
        <dbReference type="EMBL" id="EAA18414.1"/>
    </source>
</evidence>
<evidence type="ECO:0000313" key="2">
    <source>
        <dbReference type="Proteomes" id="UP000008553"/>
    </source>
</evidence>
<reference evidence="1 2" key="1">
    <citation type="journal article" date="2002" name="Nature">
        <title>Genome sequence and comparative analysis of the model rodent malaria parasite Plasmodium yoelii yoelii.</title>
        <authorList>
            <person name="Carlton J.M."/>
            <person name="Angiuoli S.V."/>
            <person name="Suh B.B."/>
            <person name="Kooij T.W."/>
            <person name="Pertea M."/>
            <person name="Silva J.C."/>
            <person name="Ermolaeva M.D."/>
            <person name="Allen J.E."/>
            <person name="Selengut J.D."/>
            <person name="Koo H.L."/>
            <person name="Peterson J.D."/>
            <person name="Pop M."/>
            <person name="Kosack D.S."/>
            <person name="Shumway M.F."/>
            <person name="Bidwell S.L."/>
            <person name="Shallom S.J."/>
            <person name="van Aken S.E."/>
            <person name="Riedmuller S.B."/>
            <person name="Feldblyum T.V."/>
            <person name="Cho J.K."/>
            <person name="Quackenbush J."/>
            <person name="Sedegah M."/>
            <person name="Shoaibi A."/>
            <person name="Cummings L.M."/>
            <person name="Florens L."/>
            <person name="Yates J.R."/>
            <person name="Raine J.D."/>
            <person name="Sinden R.E."/>
            <person name="Harris M.A."/>
            <person name="Cunningham D.A."/>
            <person name="Preiser P.R."/>
            <person name="Bergman L.W."/>
            <person name="Vaidya A.B."/>
            <person name="van Lin L.H."/>
            <person name="Janse C.J."/>
            <person name="Waters A.P."/>
            <person name="Smith H.O."/>
            <person name="White O.R."/>
            <person name="Salzberg S.L."/>
            <person name="Venter J.C."/>
            <person name="Fraser C.M."/>
            <person name="Hoffman S.L."/>
            <person name="Gardner M.J."/>
            <person name="Carucci D.J."/>
        </authorList>
    </citation>
    <scope>NUCLEOTIDE SEQUENCE [LARGE SCALE GENOMIC DNA]</scope>
    <source>
        <strain evidence="1 2">17XNL</strain>
    </source>
</reference>
<dbReference type="EMBL" id="AABL01002084">
    <property type="protein sequence ID" value="EAA18414.1"/>
    <property type="molecule type" value="Genomic_DNA"/>
</dbReference>
<organism evidence="1 2">
    <name type="scientific">Plasmodium yoelii yoelii</name>
    <dbReference type="NCBI Taxonomy" id="73239"/>
    <lineage>
        <taxon>Eukaryota</taxon>
        <taxon>Sar</taxon>
        <taxon>Alveolata</taxon>
        <taxon>Apicomplexa</taxon>
        <taxon>Aconoidasida</taxon>
        <taxon>Haemosporida</taxon>
        <taxon>Plasmodiidae</taxon>
        <taxon>Plasmodium</taxon>
        <taxon>Plasmodium (Vinckeia)</taxon>
    </lineage>
</organism>
<name>Q7RBB0_PLAYO</name>
<protein>
    <submittedName>
        <fullName evidence="1">Uncharacterized protein</fullName>
    </submittedName>
</protein>
<accession>Q7RBB0</accession>
<dbReference type="PaxDb" id="73239-Q7RBB0"/>
<proteinExistence type="predicted"/>
<dbReference type="InParanoid" id="Q7RBB0"/>
<gene>
    <name evidence="1" type="ORF">PY06236</name>
</gene>
<keyword evidence="2" id="KW-1185">Reference proteome</keyword>
<dbReference type="Proteomes" id="UP000008553">
    <property type="component" value="Unassembled WGS sequence"/>
</dbReference>
<sequence>MQYRHFILIILN</sequence>
<comment type="caution">
    <text evidence="1">The sequence shown here is derived from an EMBL/GenBank/DDBJ whole genome shotgun (WGS) entry which is preliminary data.</text>
</comment>